<dbReference type="EMBL" id="JAAXOO010000008">
    <property type="protein sequence ID" value="NKY37227.1"/>
    <property type="molecule type" value="Genomic_DNA"/>
</dbReference>
<evidence type="ECO:0000313" key="2">
    <source>
        <dbReference type="Proteomes" id="UP000565715"/>
    </source>
</evidence>
<gene>
    <name evidence="1" type="ORF">HGA13_29760</name>
</gene>
<name>A0A846XNU1_9NOCA</name>
<accession>A0A846XNU1</accession>
<proteinExistence type="predicted"/>
<sequence>MSIRGRKSNANAILDFVVRASAFKVERRVRLAELEAEALRQSNAIVQEIFQASSDSTVASKTIGTIEVFSSEVASRVRISEISAEEAETRRLDLLNLVRGSETQQE</sequence>
<dbReference type="RefSeq" id="WP_157112735.1">
    <property type="nucleotide sequence ID" value="NZ_JAAXOO010000008.1"/>
</dbReference>
<dbReference type="Proteomes" id="UP000565715">
    <property type="component" value="Unassembled WGS sequence"/>
</dbReference>
<protein>
    <submittedName>
        <fullName evidence="1">Uncharacterized protein</fullName>
    </submittedName>
</protein>
<dbReference type="AlphaFoldDB" id="A0A846XNU1"/>
<reference evidence="1 2" key="1">
    <citation type="submission" date="2020-04" db="EMBL/GenBank/DDBJ databases">
        <title>MicrobeNet Type strains.</title>
        <authorList>
            <person name="Nicholson A.C."/>
        </authorList>
    </citation>
    <scope>NUCLEOTIDE SEQUENCE [LARGE SCALE GENOMIC DNA]</scope>
    <source>
        <strain evidence="1 2">DSM 45078</strain>
    </source>
</reference>
<keyword evidence="2" id="KW-1185">Reference proteome</keyword>
<evidence type="ECO:0000313" key="1">
    <source>
        <dbReference type="EMBL" id="NKY37227.1"/>
    </source>
</evidence>
<comment type="caution">
    <text evidence="1">The sequence shown here is derived from an EMBL/GenBank/DDBJ whole genome shotgun (WGS) entry which is preliminary data.</text>
</comment>
<organism evidence="1 2">
    <name type="scientific">Nocardia speluncae</name>
    <dbReference type="NCBI Taxonomy" id="419477"/>
    <lineage>
        <taxon>Bacteria</taxon>
        <taxon>Bacillati</taxon>
        <taxon>Actinomycetota</taxon>
        <taxon>Actinomycetes</taxon>
        <taxon>Mycobacteriales</taxon>
        <taxon>Nocardiaceae</taxon>
        <taxon>Nocardia</taxon>
    </lineage>
</organism>